<dbReference type="InterPro" id="IPR055170">
    <property type="entry name" value="GFO_IDH_MocA-like_dom"/>
</dbReference>
<gene>
    <name evidence="4" type="ORF">CHS0354_002082</name>
</gene>
<reference evidence="4" key="2">
    <citation type="journal article" date="2021" name="Genome Biol. Evol.">
        <title>Developing a high-quality reference genome for a parasitic bivalve with doubly uniparental inheritance (Bivalvia: Unionida).</title>
        <authorList>
            <person name="Smith C.H."/>
        </authorList>
    </citation>
    <scope>NUCLEOTIDE SEQUENCE</scope>
    <source>
        <strain evidence="4">CHS0354</strain>
        <tissue evidence="4">Mantle</tissue>
    </source>
</reference>
<sequence>MGQSHADAFKRAALLYKLPMEPVLYMLAEQNDVLAAEKAQKFGFVHSTGDCGFFNDPHLPYSWRCEKKLAGTGALGDLGAHTISIAQYLAGSLQSVCTQGQTFFPERMVAAHDAGYGSKVDLNNPVWKKVENEDQVQSLVKFVSGAGGVIEASRITAGKVFGCSWEINGTEGTIILDGERFNELKVFSQKHPKKERGFKTIYAGSQVAQYNAFFGFDFAGGGLGYFDVKVIEVHDLIAGIASGKGCYRTLNSDTRTSVRFMRWNSL</sequence>
<keyword evidence="2" id="KW-0560">Oxidoreductase</keyword>
<reference evidence="4" key="1">
    <citation type="journal article" date="2021" name="Genome Biol. Evol.">
        <title>A High-Quality Reference Genome for a Parasitic Bivalve with Doubly Uniparental Inheritance (Bivalvia: Unionida).</title>
        <authorList>
            <person name="Smith C.H."/>
        </authorList>
    </citation>
    <scope>NUCLEOTIDE SEQUENCE</scope>
    <source>
        <strain evidence="4">CHS0354</strain>
    </source>
</reference>
<dbReference type="PANTHER" id="PTHR43818:SF11">
    <property type="entry name" value="BCDNA.GH03377"/>
    <property type="match status" value="1"/>
</dbReference>
<evidence type="ECO:0000259" key="3">
    <source>
        <dbReference type="Pfam" id="PF22725"/>
    </source>
</evidence>
<dbReference type="Gene3D" id="3.30.360.10">
    <property type="entry name" value="Dihydrodipicolinate Reductase, domain 2"/>
    <property type="match status" value="1"/>
</dbReference>
<dbReference type="AlphaFoldDB" id="A0AAE0W7S9"/>
<evidence type="ECO:0000313" key="5">
    <source>
        <dbReference type="Proteomes" id="UP001195483"/>
    </source>
</evidence>
<dbReference type="GO" id="GO:0016491">
    <property type="term" value="F:oxidoreductase activity"/>
    <property type="evidence" value="ECO:0007669"/>
    <property type="project" value="UniProtKB-KW"/>
</dbReference>
<evidence type="ECO:0000256" key="1">
    <source>
        <dbReference type="ARBA" id="ARBA00010928"/>
    </source>
</evidence>
<feature type="domain" description="GFO/IDH/MocA-like oxidoreductase" evidence="3">
    <location>
        <begin position="50"/>
        <end position="174"/>
    </location>
</feature>
<evidence type="ECO:0000313" key="4">
    <source>
        <dbReference type="EMBL" id="KAK3604274.1"/>
    </source>
</evidence>
<name>A0AAE0W7S9_9BIVA</name>
<dbReference type="PANTHER" id="PTHR43818">
    <property type="entry name" value="BCDNA.GH03377"/>
    <property type="match status" value="1"/>
</dbReference>
<protein>
    <recommendedName>
        <fullName evidence="3">GFO/IDH/MocA-like oxidoreductase domain-containing protein</fullName>
    </recommendedName>
</protein>
<dbReference type="Proteomes" id="UP001195483">
    <property type="component" value="Unassembled WGS sequence"/>
</dbReference>
<reference evidence="4" key="3">
    <citation type="submission" date="2023-05" db="EMBL/GenBank/DDBJ databases">
        <authorList>
            <person name="Smith C.H."/>
        </authorList>
    </citation>
    <scope>NUCLEOTIDE SEQUENCE</scope>
    <source>
        <strain evidence="4">CHS0354</strain>
        <tissue evidence="4">Mantle</tissue>
    </source>
</reference>
<proteinExistence type="inferred from homology"/>
<dbReference type="InterPro" id="IPR050463">
    <property type="entry name" value="Gfo/Idh/MocA_oxidrdct_glycsds"/>
</dbReference>
<keyword evidence="5" id="KW-1185">Reference proteome</keyword>
<accession>A0AAE0W7S9</accession>
<dbReference type="SUPFAM" id="SSF55347">
    <property type="entry name" value="Glyceraldehyde-3-phosphate dehydrogenase-like, C-terminal domain"/>
    <property type="match status" value="1"/>
</dbReference>
<dbReference type="EMBL" id="JAEAOA010000186">
    <property type="protein sequence ID" value="KAK3604274.1"/>
    <property type="molecule type" value="Genomic_DNA"/>
</dbReference>
<dbReference type="Pfam" id="PF22725">
    <property type="entry name" value="GFO_IDH_MocA_C3"/>
    <property type="match status" value="1"/>
</dbReference>
<evidence type="ECO:0000256" key="2">
    <source>
        <dbReference type="ARBA" id="ARBA00023002"/>
    </source>
</evidence>
<comment type="similarity">
    <text evidence="1">Belongs to the Gfo/Idh/MocA family.</text>
</comment>
<organism evidence="4 5">
    <name type="scientific">Potamilus streckersoni</name>
    <dbReference type="NCBI Taxonomy" id="2493646"/>
    <lineage>
        <taxon>Eukaryota</taxon>
        <taxon>Metazoa</taxon>
        <taxon>Spiralia</taxon>
        <taxon>Lophotrochozoa</taxon>
        <taxon>Mollusca</taxon>
        <taxon>Bivalvia</taxon>
        <taxon>Autobranchia</taxon>
        <taxon>Heteroconchia</taxon>
        <taxon>Palaeoheterodonta</taxon>
        <taxon>Unionida</taxon>
        <taxon>Unionoidea</taxon>
        <taxon>Unionidae</taxon>
        <taxon>Ambleminae</taxon>
        <taxon>Lampsilini</taxon>
        <taxon>Potamilus</taxon>
    </lineage>
</organism>
<comment type="caution">
    <text evidence="4">The sequence shown here is derived from an EMBL/GenBank/DDBJ whole genome shotgun (WGS) entry which is preliminary data.</text>
</comment>